<keyword evidence="13 14" id="KW-0464">Manganese</keyword>
<evidence type="ECO:0000256" key="5">
    <source>
        <dbReference type="ARBA" id="ARBA00007383"/>
    </source>
</evidence>
<keyword evidence="10 14" id="KW-0479">Metal-binding</keyword>
<dbReference type="InterPro" id="IPR024567">
    <property type="entry name" value="RNase_HII/HIII_dom"/>
</dbReference>
<dbReference type="GO" id="GO:0004523">
    <property type="term" value="F:RNA-DNA hybrid ribonuclease activity"/>
    <property type="evidence" value="ECO:0007669"/>
    <property type="project" value="UniProtKB-UniRule"/>
</dbReference>
<evidence type="ECO:0000256" key="10">
    <source>
        <dbReference type="ARBA" id="ARBA00022723"/>
    </source>
</evidence>
<dbReference type="Proteomes" id="UP000190042">
    <property type="component" value="Unassembled WGS sequence"/>
</dbReference>
<dbReference type="GO" id="GO:0003723">
    <property type="term" value="F:RNA binding"/>
    <property type="evidence" value="ECO:0007669"/>
    <property type="project" value="UniProtKB-UniRule"/>
</dbReference>
<comment type="similarity">
    <text evidence="5 14 16">Belongs to the RNase HII family.</text>
</comment>
<name>A0A1T4YE14_9BACL</name>
<dbReference type="Gene3D" id="3.30.420.10">
    <property type="entry name" value="Ribonuclease H-like superfamily/Ribonuclease H"/>
    <property type="match status" value="1"/>
</dbReference>
<comment type="cofactor">
    <cofactor evidence="2">
        <name>Mg(2+)</name>
        <dbReference type="ChEBI" id="CHEBI:18420"/>
    </cofactor>
</comment>
<comment type="function">
    <text evidence="3 14 16">Endonuclease that specifically degrades the RNA of RNA-DNA hybrids.</text>
</comment>
<feature type="binding site" evidence="14 15">
    <location>
        <position position="247"/>
    </location>
    <ligand>
        <name>a divalent metal cation</name>
        <dbReference type="ChEBI" id="CHEBI:60240"/>
    </ligand>
</feature>
<dbReference type="SUPFAM" id="SSF53098">
    <property type="entry name" value="Ribonuclease H-like"/>
    <property type="match status" value="1"/>
</dbReference>
<comment type="cofactor">
    <cofactor evidence="14 15">
        <name>Mn(2+)</name>
        <dbReference type="ChEBI" id="CHEBI:29035"/>
    </cofactor>
    <cofactor evidence="14 15">
        <name>Mg(2+)</name>
        <dbReference type="ChEBI" id="CHEBI:18420"/>
    </cofactor>
    <text evidence="14 15">Manganese or magnesium. Binds 1 divalent metal ion per monomer in the absence of substrate. May bind a second metal ion after substrate binding.</text>
</comment>
<dbReference type="InterPro" id="IPR036397">
    <property type="entry name" value="RNaseH_sf"/>
</dbReference>
<keyword evidence="11 14" id="KW-0255">Endonuclease</keyword>
<evidence type="ECO:0000256" key="13">
    <source>
        <dbReference type="ARBA" id="ARBA00023211"/>
    </source>
</evidence>
<accession>A0A1T4YE14</accession>
<evidence type="ECO:0000256" key="4">
    <source>
        <dbReference type="ARBA" id="ARBA00004496"/>
    </source>
</evidence>
<dbReference type="InterPro" id="IPR022898">
    <property type="entry name" value="RNase_HII"/>
</dbReference>
<keyword evidence="9 14" id="KW-0540">Nuclease</keyword>
<evidence type="ECO:0000256" key="17">
    <source>
        <dbReference type="SAM" id="MobiDB-lite"/>
    </source>
</evidence>
<dbReference type="HAMAP" id="MF_00052_B">
    <property type="entry name" value="RNase_HII_B"/>
    <property type="match status" value="1"/>
</dbReference>
<dbReference type="AlphaFoldDB" id="A0A1T4YE14"/>
<evidence type="ECO:0000259" key="18">
    <source>
        <dbReference type="PROSITE" id="PS51975"/>
    </source>
</evidence>
<organism evidence="19 20">
    <name type="scientific">Sporosarcina newyorkensis</name>
    <dbReference type="NCBI Taxonomy" id="759851"/>
    <lineage>
        <taxon>Bacteria</taxon>
        <taxon>Bacillati</taxon>
        <taxon>Bacillota</taxon>
        <taxon>Bacilli</taxon>
        <taxon>Bacillales</taxon>
        <taxon>Caryophanaceae</taxon>
        <taxon>Sporosarcina</taxon>
    </lineage>
</organism>
<evidence type="ECO:0000256" key="9">
    <source>
        <dbReference type="ARBA" id="ARBA00022722"/>
    </source>
</evidence>
<evidence type="ECO:0000256" key="6">
    <source>
        <dbReference type="ARBA" id="ARBA00012180"/>
    </source>
</evidence>
<dbReference type="CDD" id="cd07182">
    <property type="entry name" value="RNase_HII_bacteria_HII_like"/>
    <property type="match status" value="1"/>
</dbReference>
<proteinExistence type="inferred from homology"/>
<protein>
    <recommendedName>
        <fullName evidence="7 14">Ribonuclease HII</fullName>
        <shortName evidence="14">RNase HII</shortName>
        <ecNumber evidence="6 14">3.1.26.4</ecNumber>
    </recommendedName>
</protein>
<evidence type="ECO:0000256" key="1">
    <source>
        <dbReference type="ARBA" id="ARBA00000077"/>
    </source>
</evidence>
<dbReference type="NCBIfam" id="NF000595">
    <property type="entry name" value="PRK00015.1-3"/>
    <property type="match status" value="1"/>
</dbReference>
<evidence type="ECO:0000313" key="20">
    <source>
        <dbReference type="Proteomes" id="UP000190042"/>
    </source>
</evidence>
<gene>
    <name evidence="14" type="primary">rnhB</name>
    <name evidence="19" type="ORF">SAMN04244570_2413</name>
</gene>
<dbReference type="GO" id="GO:0032299">
    <property type="term" value="C:ribonuclease H2 complex"/>
    <property type="evidence" value="ECO:0007669"/>
    <property type="project" value="TreeGrafter"/>
</dbReference>
<dbReference type="InterPro" id="IPR012337">
    <property type="entry name" value="RNaseH-like_sf"/>
</dbReference>
<evidence type="ECO:0000256" key="2">
    <source>
        <dbReference type="ARBA" id="ARBA00001946"/>
    </source>
</evidence>
<dbReference type="GO" id="GO:0043137">
    <property type="term" value="P:DNA replication, removal of RNA primer"/>
    <property type="evidence" value="ECO:0007669"/>
    <property type="project" value="TreeGrafter"/>
</dbReference>
<comment type="subcellular location">
    <subcellularLocation>
        <location evidence="4 14">Cytoplasm</location>
    </subcellularLocation>
</comment>
<dbReference type="EC" id="3.1.26.4" evidence="6 14"/>
<evidence type="ECO:0000256" key="12">
    <source>
        <dbReference type="ARBA" id="ARBA00022801"/>
    </source>
</evidence>
<evidence type="ECO:0000256" key="7">
    <source>
        <dbReference type="ARBA" id="ARBA00019179"/>
    </source>
</evidence>
<dbReference type="InterPro" id="IPR001352">
    <property type="entry name" value="RNase_HII/HIII"/>
</dbReference>
<dbReference type="FunFam" id="3.30.420.10:FF:000006">
    <property type="entry name" value="Ribonuclease HII"/>
    <property type="match status" value="1"/>
</dbReference>
<feature type="compositionally biased region" description="Basic and acidic residues" evidence="17">
    <location>
        <begin position="34"/>
        <end position="44"/>
    </location>
</feature>
<evidence type="ECO:0000256" key="15">
    <source>
        <dbReference type="PROSITE-ProRule" id="PRU01319"/>
    </source>
</evidence>
<keyword evidence="12 14" id="KW-0378">Hydrolase</keyword>
<dbReference type="Pfam" id="PF01351">
    <property type="entry name" value="RNase_HII"/>
    <property type="match status" value="1"/>
</dbReference>
<dbReference type="PANTHER" id="PTHR10954:SF18">
    <property type="entry name" value="RIBONUCLEASE HII"/>
    <property type="match status" value="1"/>
</dbReference>
<evidence type="ECO:0000313" key="19">
    <source>
        <dbReference type="EMBL" id="SKB00077.1"/>
    </source>
</evidence>
<reference evidence="20" key="1">
    <citation type="submission" date="2017-02" db="EMBL/GenBank/DDBJ databases">
        <authorList>
            <person name="Varghese N."/>
            <person name="Submissions S."/>
        </authorList>
    </citation>
    <scope>NUCLEOTIDE SEQUENCE [LARGE SCALE GENOMIC DNA]</scope>
    <source>
        <strain evidence="20">DSM 23966</strain>
    </source>
</reference>
<dbReference type="RefSeq" id="WP_342746527.1">
    <property type="nucleotide sequence ID" value="NZ_FUYJ01000004.1"/>
</dbReference>
<dbReference type="PANTHER" id="PTHR10954">
    <property type="entry name" value="RIBONUCLEASE H2 SUBUNIT A"/>
    <property type="match status" value="1"/>
</dbReference>
<evidence type="ECO:0000256" key="8">
    <source>
        <dbReference type="ARBA" id="ARBA00022490"/>
    </source>
</evidence>
<dbReference type="GO" id="GO:0030145">
    <property type="term" value="F:manganese ion binding"/>
    <property type="evidence" value="ECO:0007669"/>
    <property type="project" value="UniProtKB-UniRule"/>
</dbReference>
<sequence>MKGKDVLPTLRLCSQKPFYVTAFPAGDSANGETPQERSDEEACPRPAESVRLEWKLTGSTLYFECKLFISVYMDGQVKKLTTIQQIKNQLQDLEEPNEWLDELRTDERKGVQLAIKQWKKRYEKRQQLINDFLQKKAFDDAYKTTRISLIAGIDEAGRGPLAGPVVTAAVILPEESSVLLGVDDSKKISKVERQRFAQLIKEQAVAYSIHVQSATVIDELNIYQATKQSMEAAVNQLSVKPHTVIADAMNLMLDCPAYSIVKGDEKSLSIAAASILAKTTRDDLMTELHEQFPWYGFDENAGYGTAKHLQGLETHGFTAQHRKSFEPIKTMWRNRQ</sequence>
<feature type="region of interest" description="Disordered" evidence="17">
    <location>
        <begin position="24"/>
        <end position="44"/>
    </location>
</feature>
<feature type="binding site" evidence="14 15">
    <location>
        <position position="154"/>
    </location>
    <ligand>
        <name>a divalent metal cation</name>
        <dbReference type="ChEBI" id="CHEBI:60240"/>
    </ligand>
</feature>
<dbReference type="PROSITE" id="PS51975">
    <property type="entry name" value="RNASE_H_2"/>
    <property type="match status" value="1"/>
</dbReference>
<dbReference type="GO" id="GO:0006298">
    <property type="term" value="P:mismatch repair"/>
    <property type="evidence" value="ECO:0007669"/>
    <property type="project" value="TreeGrafter"/>
</dbReference>
<evidence type="ECO:0000256" key="11">
    <source>
        <dbReference type="ARBA" id="ARBA00022759"/>
    </source>
</evidence>
<feature type="domain" description="RNase H type-2" evidence="18">
    <location>
        <begin position="148"/>
        <end position="336"/>
    </location>
</feature>
<dbReference type="NCBIfam" id="NF000594">
    <property type="entry name" value="PRK00015.1-1"/>
    <property type="match status" value="1"/>
</dbReference>
<evidence type="ECO:0000256" key="14">
    <source>
        <dbReference type="HAMAP-Rule" id="MF_00052"/>
    </source>
</evidence>
<evidence type="ECO:0000256" key="16">
    <source>
        <dbReference type="RuleBase" id="RU003515"/>
    </source>
</evidence>
<keyword evidence="8 14" id="KW-0963">Cytoplasm</keyword>
<keyword evidence="20" id="KW-1185">Reference proteome</keyword>
<dbReference type="GO" id="GO:0005737">
    <property type="term" value="C:cytoplasm"/>
    <property type="evidence" value="ECO:0007669"/>
    <property type="project" value="UniProtKB-SubCell"/>
</dbReference>
<dbReference type="EMBL" id="FUYJ01000004">
    <property type="protein sequence ID" value="SKB00077.1"/>
    <property type="molecule type" value="Genomic_DNA"/>
</dbReference>
<feature type="binding site" evidence="14 15">
    <location>
        <position position="155"/>
    </location>
    <ligand>
        <name>a divalent metal cation</name>
        <dbReference type="ChEBI" id="CHEBI:60240"/>
    </ligand>
</feature>
<evidence type="ECO:0000256" key="3">
    <source>
        <dbReference type="ARBA" id="ARBA00004065"/>
    </source>
</evidence>
<comment type="catalytic activity">
    <reaction evidence="1 14 15 16">
        <text>Endonucleolytic cleavage to 5'-phosphomonoester.</text>
        <dbReference type="EC" id="3.1.26.4"/>
    </reaction>
</comment>